<gene>
    <name evidence="1" type="ORF">DT065_02800</name>
</gene>
<dbReference type="OrthoDB" id="9793552at2"/>
<dbReference type="KEGG" id="rue:DT065_02800"/>
<dbReference type="Gene3D" id="3.30.530.20">
    <property type="match status" value="1"/>
</dbReference>
<name>A0A345BVR4_9BACI</name>
<organism evidence="1 2">
    <name type="scientific">Salicibibacter kimchii</name>
    <dbReference type="NCBI Taxonomy" id="2099786"/>
    <lineage>
        <taxon>Bacteria</taxon>
        <taxon>Bacillati</taxon>
        <taxon>Bacillota</taxon>
        <taxon>Bacilli</taxon>
        <taxon>Bacillales</taxon>
        <taxon>Bacillaceae</taxon>
        <taxon>Salicibibacter</taxon>
    </lineage>
</organism>
<dbReference type="InterPro" id="IPR023393">
    <property type="entry name" value="START-like_dom_sf"/>
</dbReference>
<accession>A0A345BVR4</accession>
<reference evidence="1 2" key="1">
    <citation type="journal article" date="2018" name="J. Microbiol.">
        <title>Salicibibacter kimchii gen. nov., sp. nov., a moderately halophilic and alkalitolerant bacterium in the family Bacillaceae, isolated from kimchi.</title>
        <authorList>
            <person name="Jang J.Y."/>
            <person name="Oh Y.J."/>
            <person name="Lim S.K."/>
            <person name="Park H.K."/>
            <person name="Lee C."/>
            <person name="Kim J.Y."/>
            <person name="Lee M.A."/>
            <person name="Choi H.J."/>
        </authorList>
    </citation>
    <scope>NUCLEOTIDE SEQUENCE [LARGE SCALE GENOMIC DNA]</scope>
    <source>
        <strain evidence="1 2">NKC1-1</strain>
    </source>
</reference>
<evidence type="ECO:0008006" key="3">
    <source>
        <dbReference type="Google" id="ProtNLM"/>
    </source>
</evidence>
<keyword evidence="2" id="KW-1185">Reference proteome</keyword>
<proteinExistence type="predicted"/>
<evidence type="ECO:0000313" key="2">
    <source>
        <dbReference type="Proteomes" id="UP000252100"/>
    </source>
</evidence>
<dbReference type="RefSeq" id="WP_114370679.1">
    <property type="nucleotide sequence ID" value="NZ_CP031092.1"/>
</dbReference>
<sequence length="162" mass="19304">MKLYTLTSTQHLPISREEAWAFFSDPRQLAGVTPEDISFEMIDEMPEPLHAGMILRYRIRPFPLMQVQWVTEITHVSEGKRFVDEQRFGPFRFWLHNHRFTEIEGGVEMQDTVYYAMPFSFIGRITHQLIVRKRLEEIFSFRKKQLQAYFGQMSSSRTADHQ</sequence>
<dbReference type="Proteomes" id="UP000252100">
    <property type="component" value="Chromosome"/>
</dbReference>
<protein>
    <recommendedName>
        <fullName evidence="3">Cell division inhibitor</fullName>
    </recommendedName>
</protein>
<dbReference type="EMBL" id="CP031092">
    <property type="protein sequence ID" value="AXF55045.1"/>
    <property type="molecule type" value="Genomic_DNA"/>
</dbReference>
<dbReference type="CDD" id="cd07820">
    <property type="entry name" value="SRPBCC_3"/>
    <property type="match status" value="1"/>
</dbReference>
<evidence type="ECO:0000313" key="1">
    <source>
        <dbReference type="EMBL" id="AXF55045.1"/>
    </source>
</evidence>
<dbReference type="SUPFAM" id="SSF55961">
    <property type="entry name" value="Bet v1-like"/>
    <property type="match status" value="1"/>
</dbReference>
<dbReference type="AlphaFoldDB" id="A0A345BVR4"/>